<keyword evidence="1" id="KW-1133">Transmembrane helix</keyword>
<feature type="transmembrane region" description="Helical" evidence="1">
    <location>
        <begin position="122"/>
        <end position="146"/>
    </location>
</feature>
<feature type="transmembrane region" description="Helical" evidence="1">
    <location>
        <begin position="92"/>
        <end position="110"/>
    </location>
</feature>
<gene>
    <name evidence="2" type="ORF">IAB74_02775</name>
</gene>
<name>A0A9D0Z1X3_9FIRM</name>
<feature type="transmembrane region" description="Helical" evidence="1">
    <location>
        <begin position="34"/>
        <end position="59"/>
    </location>
</feature>
<dbReference type="InterPro" id="IPR006938">
    <property type="entry name" value="DUF624"/>
</dbReference>
<dbReference type="Pfam" id="PF04854">
    <property type="entry name" value="DUF624"/>
    <property type="match status" value="1"/>
</dbReference>
<dbReference type="Proteomes" id="UP000886796">
    <property type="component" value="Unassembled WGS sequence"/>
</dbReference>
<evidence type="ECO:0000313" key="2">
    <source>
        <dbReference type="EMBL" id="HIQ67419.1"/>
    </source>
</evidence>
<evidence type="ECO:0000256" key="1">
    <source>
        <dbReference type="SAM" id="Phobius"/>
    </source>
</evidence>
<keyword evidence="1" id="KW-0812">Transmembrane</keyword>
<accession>A0A9D0Z1X3</accession>
<keyword evidence="1" id="KW-0472">Membrane</keyword>
<evidence type="ECO:0000313" key="3">
    <source>
        <dbReference type="Proteomes" id="UP000886796"/>
    </source>
</evidence>
<reference evidence="2" key="1">
    <citation type="submission" date="2020-10" db="EMBL/GenBank/DDBJ databases">
        <authorList>
            <person name="Gilroy R."/>
        </authorList>
    </citation>
    <scope>NUCLEOTIDE SEQUENCE</scope>
    <source>
        <strain evidence="2">13361</strain>
    </source>
</reference>
<reference evidence="2" key="2">
    <citation type="journal article" date="2021" name="PeerJ">
        <title>Extensive microbial diversity within the chicken gut microbiome revealed by metagenomics and culture.</title>
        <authorList>
            <person name="Gilroy R."/>
            <person name="Ravi A."/>
            <person name="Getino M."/>
            <person name="Pursley I."/>
            <person name="Horton D.L."/>
            <person name="Alikhan N.F."/>
            <person name="Baker D."/>
            <person name="Gharbi K."/>
            <person name="Hall N."/>
            <person name="Watson M."/>
            <person name="Adriaenssens E.M."/>
            <person name="Foster-Nyarko E."/>
            <person name="Jarju S."/>
            <person name="Secka A."/>
            <person name="Antonio M."/>
            <person name="Oren A."/>
            <person name="Chaudhuri R.R."/>
            <person name="La Ragione R."/>
            <person name="Hildebrand F."/>
            <person name="Pallen M.J."/>
        </authorList>
    </citation>
    <scope>NUCLEOTIDE SEQUENCE</scope>
    <source>
        <strain evidence="2">13361</strain>
    </source>
</reference>
<organism evidence="2 3">
    <name type="scientific">Candidatus Faecousia excrementigallinarum</name>
    <dbReference type="NCBI Taxonomy" id="2840806"/>
    <lineage>
        <taxon>Bacteria</taxon>
        <taxon>Bacillati</taxon>
        <taxon>Bacillota</taxon>
        <taxon>Clostridia</taxon>
        <taxon>Eubacteriales</taxon>
        <taxon>Oscillospiraceae</taxon>
        <taxon>Faecousia</taxon>
    </lineage>
</organism>
<feature type="transmembrane region" description="Helical" evidence="1">
    <location>
        <begin position="167"/>
        <end position="188"/>
    </location>
</feature>
<feature type="transmembrane region" description="Helical" evidence="1">
    <location>
        <begin position="194"/>
        <end position="215"/>
    </location>
</feature>
<proteinExistence type="predicted"/>
<sequence>MTNLLPYFRNPAPKKDREVPREGFRGYVNLYLTYFWQLMFVNLVFLLACIPVVTIPAAFTALNRVCIKLIHDRYTLVWLEFRDEFCRSFGRSFKIGLPFVPVFFLSYYLLSLGMTNGGNPYGMLFSGVGLLVGLVGLAVFQYAFVLNASLDLPAWAILKNSRALTFLGLKYTIGILGITCFVDVAMLFGFPISLVLLVLGVPTLVQFIVCCLGNIPMQKWIVEPYLRQQEENAGM</sequence>
<dbReference type="AlphaFoldDB" id="A0A9D0Z1X3"/>
<dbReference type="EMBL" id="DVFK01000040">
    <property type="protein sequence ID" value="HIQ67419.1"/>
    <property type="molecule type" value="Genomic_DNA"/>
</dbReference>
<comment type="caution">
    <text evidence="2">The sequence shown here is derived from an EMBL/GenBank/DDBJ whole genome shotgun (WGS) entry which is preliminary data.</text>
</comment>
<protein>
    <submittedName>
        <fullName evidence="2">YesL family protein</fullName>
    </submittedName>
</protein>